<keyword evidence="3" id="KW-0067">ATP-binding</keyword>
<dbReference type="Proteomes" id="UP000608345">
    <property type="component" value="Unassembled WGS sequence"/>
</dbReference>
<dbReference type="InterPro" id="IPR032875">
    <property type="entry name" value="Succ_CoA_lig_flav_dom"/>
</dbReference>
<dbReference type="SUPFAM" id="SSF55729">
    <property type="entry name" value="Acyl-CoA N-acyltransferases (Nat)"/>
    <property type="match status" value="1"/>
</dbReference>
<dbReference type="AlphaFoldDB" id="A0A918JM27"/>
<dbReference type="Pfam" id="PF13607">
    <property type="entry name" value="Succ_CoA_lig"/>
    <property type="match status" value="1"/>
</dbReference>
<dbReference type="InterPro" id="IPR016102">
    <property type="entry name" value="Succinyl-CoA_synth-like"/>
</dbReference>
<keyword evidence="1" id="KW-0436">Ligase</keyword>
<dbReference type="Pfam" id="PF00583">
    <property type="entry name" value="Acetyltransf_1"/>
    <property type="match status" value="1"/>
</dbReference>
<comment type="caution">
    <text evidence="5">The sequence shown here is derived from an EMBL/GenBank/DDBJ whole genome shotgun (WGS) entry which is preliminary data.</text>
</comment>
<evidence type="ECO:0000313" key="6">
    <source>
        <dbReference type="Proteomes" id="UP000608345"/>
    </source>
</evidence>
<feature type="domain" description="N-acetyltransferase" evidence="4">
    <location>
        <begin position="670"/>
        <end position="820"/>
    </location>
</feature>
<dbReference type="PANTHER" id="PTHR43334:SF1">
    <property type="entry name" value="3-HYDROXYPROPIONATE--COA LIGASE [ADP-FORMING]"/>
    <property type="match status" value="1"/>
</dbReference>
<dbReference type="InterPro" id="IPR051538">
    <property type="entry name" value="Acyl-CoA_Synth/Transferase"/>
</dbReference>
<evidence type="ECO:0000259" key="4">
    <source>
        <dbReference type="PROSITE" id="PS51186"/>
    </source>
</evidence>
<dbReference type="RefSeq" id="WP_189384894.1">
    <property type="nucleotide sequence ID" value="NZ_BAABFY010000052.1"/>
</dbReference>
<dbReference type="SUPFAM" id="SSF52210">
    <property type="entry name" value="Succinyl-CoA synthetase domains"/>
    <property type="match status" value="2"/>
</dbReference>
<evidence type="ECO:0000256" key="3">
    <source>
        <dbReference type="ARBA" id="ARBA00022840"/>
    </source>
</evidence>
<dbReference type="InterPro" id="IPR000182">
    <property type="entry name" value="GNAT_dom"/>
</dbReference>
<keyword evidence="2" id="KW-0547">Nucleotide-binding</keyword>
<protein>
    <submittedName>
        <fullName evidence="5">GNAT family N-acetyltransferase</fullName>
    </submittedName>
</protein>
<dbReference type="Gene3D" id="3.30.470.20">
    <property type="entry name" value="ATP-grasp fold, B domain"/>
    <property type="match status" value="1"/>
</dbReference>
<dbReference type="PANTHER" id="PTHR43334">
    <property type="entry name" value="ACETATE--COA LIGASE [ADP-FORMING]"/>
    <property type="match status" value="1"/>
</dbReference>
<dbReference type="GO" id="GO:0016874">
    <property type="term" value="F:ligase activity"/>
    <property type="evidence" value="ECO:0007669"/>
    <property type="project" value="UniProtKB-KW"/>
</dbReference>
<evidence type="ECO:0000256" key="2">
    <source>
        <dbReference type="ARBA" id="ARBA00022741"/>
    </source>
</evidence>
<evidence type="ECO:0000313" key="5">
    <source>
        <dbReference type="EMBL" id="GGW86293.1"/>
    </source>
</evidence>
<dbReference type="Pfam" id="PF13549">
    <property type="entry name" value="ATP-grasp_5"/>
    <property type="match status" value="1"/>
</dbReference>
<name>A0A918JM27_9BURK</name>
<dbReference type="PROSITE" id="PS51186">
    <property type="entry name" value="GNAT"/>
    <property type="match status" value="1"/>
</dbReference>
<keyword evidence="6" id="KW-1185">Reference proteome</keyword>
<dbReference type="Gene3D" id="3.40.630.30">
    <property type="match status" value="1"/>
</dbReference>
<reference evidence="5" key="1">
    <citation type="journal article" date="2014" name="Int. J. Syst. Evol. Microbiol.">
        <title>Complete genome sequence of Corynebacterium casei LMG S-19264T (=DSM 44701T), isolated from a smear-ripened cheese.</title>
        <authorList>
            <consortium name="US DOE Joint Genome Institute (JGI-PGF)"/>
            <person name="Walter F."/>
            <person name="Albersmeier A."/>
            <person name="Kalinowski J."/>
            <person name="Ruckert C."/>
        </authorList>
    </citation>
    <scope>NUCLEOTIDE SEQUENCE</scope>
    <source>
        <strain evidence="5">KCTC 23732</strain>
    </source>
</reference>
<dbReference type="EMBL" id="BMYS01000009">
    <property type="protein sequence ID" value="GGW86293.1"/>
    <property type="molecule type" value="Genomic_DNA"/>
</dbReference>
<dbReference type="Gene3D" id="3.40.50.261">
    <property type="entry name" value="Succinyl-CoA synthetase domains"/>
    <property type="match status" value="2"/>
</dbReference>
<dbReference type="CDD" id="cd04301">
    <property type="entry name" value="NAT_SF"/>
    <property type="match status" value="1"/>
</dbReference>
<dbReference type="GO" id="GO:0016747">
    <property type="term" value="F:acyltransferase activity, transferring groups other than amino-acyl groups"/>
    <property type="evidence" value="ECO:0007669"/>
    <property type="project" value="InterPro"/>
</dbReference>
<dbReference type="InterPro" id="IPR016181">
    <property type="entry name" value="Acyl_CoA_acyltransferase"/>
</dbReference>
<evidence type="ECO:0000256" key="1">
    <source>
        <dbReference type="ARBA" id="ARBA00022598"/>
    </source>
</evidence>
<reference evidence="5" key="2">
    <citation type="submission" date="2020-09" db="EMBL/GenBank/DDBJ databases">
        <authorList>
            <person name="Sun Q."/>
            <person name="Kim S."/>
        </authorList>
    </citation>
    <scope>NUCLEOTIDE SEQUENCE</scope>
    <source>
        <strain evidence="5">KCTC 23732</strain>
    </source>
</reference>
<dbReference type="GO" id="GO:0005524">
    <property type="term" value="F:ATP binding"/>
    <property type="evidence" value="ECO:0007669"/>
    <property type="project" value="UniProtKB-KW"/>
</dbReference>
<organism evidence="5 6">
    <name type="scientific">Advenella faeciporci</name>
    <dbReference type="NCBI Taxonomy" id="797535"/>
    <lineage>
        <taxon>Bacteria</taxon>
        <taxon>Pseudomonadati</taxon>
        <taxon>Pseudomonadota</taxon>
        <taxon>Betaproteobacteria</taxon>
        <taxon>Burkholderiales</taxon>
        <taxon>Alcaligenaceae</taxon>
    </lineage>
</organism>
<sequence>MLRHRLASIFEPRSLIVISDVSLPVCESVPAYLVRNTTLIKFDSPESFAQLADKEPIESEERKDLAVLCVQPDRLEMVLSFLERKPPRAMILLPTQTIDDDPLEIRQFVLDWARRHNCLLLGPRAFGIQRPHLNLNLSKHPILSHQGRVAVVSQSRLLLMSIMDWANDVDLGLSAAISLGEVIDVDLPEIIEYLATDTRTDSIALYMDKLGSGRELMSAIRMASSVKPVLVLRAGRASPELKGDDAVFEAAIRRAGAVRVDYFVELFAALKALSYARRPKGGRIVVFGNSRGSTSLTFDAMGTSSVLSKASLSSGSLRELRRILGHGAIVGNPAISYAPLTGEQLIESLKVMVDDAGVDAVMVMLAPDELVDMQKVVEQLAAYARKAPKPIVTSILGEATMRPFRRLLNRAGMPAFRTPETALGAMMSLCDYFYNQQLLHQLRIPQPDSRPADIPAARALLDAALKEKRGTLETREAMRLLDCFHVGVSWEEDQQDEQFSVEDGVPAVMIQVQSDPIFGPWIRFGEGGHKVVFSSRDKGLDLPPLNAYLAGQLIKRSRVWRQELETYVEPHIFVKLQRILESVADLVSEFPCIQMLEINPIVLGYREVHAKDVRIVLDKEAAGVSPRESGYDHMAIFPYPYYLTENRRFDDDMEWVLRPIRPEDAEALQAFIRGLSEKSRYMRFVSMMRELTPKMLSRYTYVDYHRELALVATIQVPNEANRGLPREEIIGLAHYLRNADGVGAEYALVIGDGWQKRGLGRTLMSKLIQAARKQELAYIEGVVLASNKPMLHLMTSLGLKNDPDEEDPSMRRVWMPLNQAD</sequence>
<proteinExistence type="predicted"/>
<gene>
    <name evidence="5" type="ORF">GCM10011450_15230</name>
</gene>
<accession>A0A918JM27</accession>